<proteinExistence type="inferred from homology"/>
<dbReference type="GO" id="GO:0046872">
    <property type="term" value="F:metal ion binding"/>
    <property type="evidence" value="ECO:0007669"/>
    <property type="project" value="UniProtKB-KW"/>
</dbReference>
<dbReference type="Proteomes" id="UP001215712">
    <property type="component" value="Unassembled WGS sequence"/>
</dbReference>
<name>A0AAD6HLB8_9EURO</name>
<evidence type="ECO:0000256" key="1">
    <source>
        <dbReference type="ARBA" id="ARBA00001947"/>
    </source>
</evidence>
<dbReference type="PANTHER" id="PTHR42978">
    <property type="entry name" value="QUORUM-QUENCHING LACTONASE YTNP-RELATED-RELATED"/>
    <property type="match status" value="1"/>
</dbReference>
<dbReference type="InterPro" id="IPR051013">
    <property type="entry name" value="MBL_superfamily_lactonases"/>
</dbReference>
<evidence type="ECO:0000313" key="7">
    <source>
        <dbReference type="Proteomes" id="UP001215712"/>
    </source>
</evidence>
<reference evidence="6" key="1">
    <citation type="journal article" date="2023" name="IMA Fungus">
        <title>Comparative genomic study of the Penicillium genus elucidates a diverse pangenome and 15 lateral gene transfer events.</title>
        <authorList>
            <person name="Petersen C."/>
            <person name="Sorensen T."/>
            <person name="Nielsen M.R."/>
            <person name="Sondergaard T.E."/>
            <person name="Sorensen J.L."/>
            <person name="Fitzpatrick D.A."/>
            <person name="Frisvad J.C."/>
            <person name="Nielsen K.L."/>
        </authorList>
    </citation>
    <scope>NUCLEOTIDE SEQUENCE</scope>
    <source>
        <strain evidence="6">IBT 17514</strain>
    </source>
</reference>
<evidence type="ECO:0000256" key="2">
    <source>
        <dbReference type="ARBA" id="ARBA00007749"/>
    </source>
</evidence>
<protein>
    <recommendedName>
        <fullName evidence="8">Metallo-beta-lactamase domain-containing protein</fullName>
    </recommendedName>
</protein>
<evidence type="ECO:0008006" key="8">
    <source>
        <dbReference type="Google" id="ProtNLM"/>
    </source>
</evidence>
<dbReference type="InterPro" id="IPR036866">
    <property type="entry name" value="RibonucZ/Hydroxyglut_hydro"/>
</dbReference>
<comment type="similarity">
    <text evidence="2">Belongs to the metallo-beta-lactamase superfamily.</text>
</comment>
<dbReference type="EMBL" id="JAQJAN010000007">
    <property type="protein sequence ID" value="KAJ5726902.1"/>
    <property type="molecule type" value="Genomic_DNA"/>
</dbReference>
<evidence type="ECO:0000313" key="6">
    <source>
        <dbReference type="EMBL" id="KAJ5726902.1"/>
    </source>
</evidence>
<comment type="cofactor">
    <cofactor evidence="1">
        <name>Zn(2+)</name>
        <dbReference type="ChEBI" id="CHEBI:29105"/>
    </cofactor>
</comment>
<dbReference type="GO" id="GO:0016787">
    <property type="term" value="F:hydrolase activity"/>
    <property type="evidence" value="ECO:0007669"/>
    <property type="project" value="UniProtKB-KW"/>
</dbReference>
<keyword evidence="7" id="KW-1185">Reference proteome</keyword>
<gene>
    <name evidence="6" type="ORF">N7493_005929</name>
</gene>
<dbReference type="AlphaFoldDB" id="A0AAD6HLB8"/>
<sequence>MDYKKWLYATDGGSHVTVTPINGGEISIPERSFVSPSDPKISIKVPSLSFLITHPGFKGQDQPKYILFDLGLRARLDDYTKENQSHLQSRVPYQLSPGVVGILRQGGLDPTRIEIVILSHVHYDHHGDPADYPNAKFLLGSGSLSLIEQGLGSNASHQFFDPNLFCGVSRVEELPDPESPQWRPLGPFERVFDLLGDDSIFIVDAPGHLPGHINLLCRTGPCKWVYLGGDSCHDVRLLSGERAIATWQDTHGQETCIHLDKVLAEDTISRIRKLQNLEGLMVEVIMAHDVQWWEKNKHRTLPVRSP</sequence>
<keyword evidence="3" id="KW-0479">Metal-binding</keyword>
<comment type="caution">
    <text evidence="6">The sequence shown here is derived from an EMBL/GenBank/DDBJ whole genome shotgun (WGS) entry which is preliminary data.</text>
</comment>
<evidence type="ECO:0000256" key="4">
    <source>
        <dbReference type="ARBA" id="ARBA00022801"/>
    </source>
</evidence>
<keyword evidence="5" id="KW-0862">Zinc</keyword>
<keyword evidence="4" id="KW-0378">Hydrolase</keyword>
<dbReference type="Gene3D" id="3.60.15.10">
    <property type="entry name" value="Ribonuclease Z/Hydroxyacylglutathione hydrolase-like"/>
    <property type="match status" value="1"/>
</dbReference>
<reference evidence="6" key="2">
    <citation type="submission" date="2023-01" db="EMBL/GenBank/DDBJ databases">
        <authorList>
            <person name="Petersen C."/>
        </authorList>
    </citation>
    <scope>NUCLEOTIDE SEQUENCE</scope>
    <source>
        <strain evidence="6">IBT 17514</strain>
    </source>
</reference>
<evidence type="ECO:0000256" key="3">
    <source>
        <dbReference type="ARBA" id="ARBA00022723"/>
    </source>
</evidence>
<dbReference type="SUPFAM" id="SSF56281">
    <property type="entry name" value="Metallo-hydrolase/oxidoreductase"/>
    <property type="match status" value="1"/>
</dbReference>
<dbReference type="PANTHER" id="PTHR42978:SF2">
    <property type="entry name" value="102 KBASES UNSTABLE REGION: FROM 1 TO 119443"/>
    <property type="match status" value="1"/>
</dbReference>
<accession>A0AAD6HLB8</accession>
<organism evidence="6 7">
    <name type="scientific">Penicillium malachiteum</name>
    <dbReference type="NCBI Taxonomy" id="1324776"/>
    <lineage>
        <taxon>Eukaryota</taxon>
        <taxon>Fungi</taxon>
        <taxon>Dikarya</taxon>
        <taxon>Ascomycota</taxon>
        <taxon>Pezizomycotina</taxon>
        <taxon>Eurotiomycetes</taxon>
        <taxon>Eurotiomycetidae</taxon>
        <taxon>Eurotiales</taxon>
        <taxon>Aspergillaceae</taxon>
        <taxon>Penicillium</taxon>
    </lineage>
</organism>
<dbReference type="CDD" id="cd07730">
    <property type="entry name" value="metallo-hydrolase-like_MBL-fold"/>
    <property type="match status" value="1"/>
</dbReference>
<evidence type="ECO:0000256" key="5">
    <source>
        <dbReference type="ARBA" id="ARBA00022833"/>
    </source>
</evidence>